<evidence type="ECO:0000313" key="3">
    <source>
        <dbReference type="Proteomes" id="UP000053611"/>
    </source>
</evidence>
<name>A0A0J0XM57_9TREE</name>
<sequence length="188" mass="21066">MVWIVADLHVRYGRPSSPGLSAVAELAATTSPQSITGSFKRVRRLYVKCGHHFEGEEGRWELDDHPSRIWCISLDHLLSMAKLAKGWGKRRQPFNTRLHSGSRGAGTRWHLGRPAIMNTWHVRQTRCIPTGPCTCPESTSRNVMTTVSLRWWPPPLLPADSHLAKHSESAFENELQAQQSNGHSGTEA</sequence>
<dbReference type="EMBL" id="KQ087208">
    <property type="protein sequence ID" value="KLT42143.1"/>
    <property type="molecule type" value="Genomic_DNA"/>
</dbReference>
<dbReference type="Proteomes" id="UP000053611">
    <property type="component" value="Unassembled WGS sequence"/>
</dbReference>
<accession>A0A0J0XM57</accession>
<evidence type="ECO:0000313" key="2">
    <source>
        <dbReference type="EMBL" id="KLT42143.1"/>
    </source>
</evidence>
<feature type="region of interest" description="Disordered" evidence="1">
    <location>
        <begin position="167"/>
        <end position="188"/>
    </location>
</feature>
<protein>
    <submittedName>
        <fullName evidence="2">Uncharacterized protein</fullName>
    </submittedName>
</protein>
<dbReference type="GeneID" id="28988157"/>
<keyword evidence="3" id="KW-1185">Reference proteome</keyword>
<proteinExistence type="predicted"/>
<feature type="compositionally biased region" description="Polar residues" evidence="1">
    <location>
        <begin position="175"/>
        <end position="188"/>
    </location>
</feature>
<organism evidence="2 3">
    <name type="scientific">Cutaneotrichosporon oleaginosum</name>
    <dbReference type="NCBI Taxonomy" id="879819"/>
    <lineage>
        <taxon>Eukaryota</taxon>
        <taxon>Fungi</taxon>
        <taxon>Dikarya</taxon>
        <taxon>Basidiomycota</taxon>
        <taxon>Agaricomycotina</taxon>
        <taxon>Tremellomycetes</taxon>
        <taxon>Trichosporonales</taxon>
        <taxon>Trichosporonaceae</taxon>
        <taxon>Cutaneotrichosporon</taxon>
    </lineage>
</organism>
<gene>
    <name evidence="2" type="ORF">CC85DRAFT_96655</name>
</gene>
<dbReference type="RefSeq" id="XP_018278634.1">
    <property type="nucleotide sequence ID" value="XM_018427554.1"/>
</dbReference>
<reference evidence="2 3" key="1">
    <citation type="submission" date="2015-03" db="EMBL/GenBank/DDBJ databases">
        <title>Genomics and transcriptomics of the oil-accumulating basidiomycete yeast T. oleaginosus allow insights into substrate utilization and the diverse evolutionary trajectories of mating systems in fungi.</title>
        <authorList>
            <consortium name="DOE Joint Genome Institute"/>
            <person name="Kourist R."/>
            <person name="Kracht O."/>
            <person name="Bracharz F."/>
            <person name="Lipzen A."/>
            <person name="Nolan M."/>
            <person name="Ohm R."/>
            <person name="Grigoriev I."/>
            <person name="Sun S."/>
            <person name="Heitman J."/>
            <person name="Bruck T."/>
            <person name="Nowrousian M."/>
        </authorList>
    </citation>
    <scope>NUCLEOTIDE SEQUENCE [LARGE SCALE GENOMIC DNA]</scope>
    <source>
        <strain evidence="2 3">IBC0246</strain>
    </source>
</reference>
<evidence type="ECO:0000256" key="1">
    <source>
        <dbReference type="SAM" id="MobiDB-lite"/>
    </source>
</evidence>
<dbReference type="AlphaFoldDB" id="A0A0J0XM57"/>